<dbReference type="Gene3D" id="3.60.110.10">
    <property type="entry name" value="Carbon-nitrogen hydrolase"/>
    <property type="match status" value="1"/>
</dbReference>
<dbReference type="PANTHER" id="PTHR23088">
    <property type="entry name" value="NITRILASE-RELATED"/>
    <property type="match status" value="1"/>
</dbReference>
<proteinExistence type="predicted"/>
<dbReference type="SUPFAM" id="SSF56317">
    <property type="entry name" value="Carbon-nitrogen hydrolase"/>
    <property type="match status" value="1"/>
</dbReference>
<feature type="domain" description="CN hydrolase" evidence="1">
    <location>
        <begin position="1"/>
        <end position="225"/>
    </location>
</feature>
<gene>
    <name evidence="2" type="ORF">ASZ90_015578</name>
</gene>
<reference evidence="2" key="1">
    <citation type="journal article" date="2015" name="Proc. Natl. Acad. Sci. U.S.A.">
        <title>Networks of energetic and metabolic interactions define dynamics in microbial communities.</title>
        <authorList>
            <person name="Embree M."/>
            <person name="Liu J.K."/>
            <person name="Al-Bassam M.M."/>
            <person name="Zengler K."/>
        </authorList>
    </citation>
    <scope>NUCLEOTIDE SEQUENCE</scope>
</reference>
<name>A0A0W8F1L0_9ZZZZ</name>
<comment type="caution">
    <text evidence="2">The sequence shown here is derived from an EMBL/GenBank/DDBJ whole genome shotgun (WGS) entry which is preliminary data.</text>
</comment>
<organism evidence="2">
    <name type="scientific">hydrocarbon metagenome</name>
    <dbReference type="NCBI Taxonomy" id="938273"/>
    <lineage>
        <taxon>unclassified sequences</taxon>
        <taxon>metagenomes</taxon>
        <taxon>ecological metagenomes</taxon>
    </lineage>
</organism>
<keyword evidence="2" id="KW-0378">Hydrolase</keyword>
<dbReference type="PROSITE" id="PS50263">
    <property type="entry name" value="CN_HYDROLASE"/>
    <property type="match status" value="1"/>
</dbReference>
<dbReference type="EC" id="3.5.1.4" evidence="2"/>
<dbReference type="EMBL" id="LNQE01001620">
    <property type="protein sequence ID" value="KUG14767.1"/>
    <property type="molecule type" value="Genomic_DNA"/>
</dbReference>
<evidence type="ECO:0000313" key="2">
    <source>
        <dbReference type="EMBL" id="KUG14767.1"/>
    </source>
</evidence>
<sequence length="253" mass="27923">MWENPAASLEKAEPYVQAAIERGATLICFPEQFATGWDPVSAASVQDRTGPIVSGFRHLAREFGIAVLGSFREQGRARPRNSCIVFDRNGEEIASYAKCHLFSPAHEEDHYEPGQDLGIFSLEGISCGIAICYDLRFADIFRISAERGVHAILVPAAWPASRIGNWELFIRARALDHQLYVIGVNTTGITPVDSYCGTSVAADPWGTVIARAGTGEELFIVEVDRENVLNAREALPVIRDRRPEVYSRMSGDR</sequence>
<protein>
    <submittedName>
        <fullName evidence="2">Aliphatic amidase amie</fullName>
        <ecNumber evidence="2">3.5.1.4</ecNumber>
    </submittedName>
</protein>
<dbReference type="AlphaFoldDB" id="A0A0W8F1L0"/>
<dbReference type="InterPro" id="IPR003010">
    <property type="entry name" value="C-N_Hydrolase"/>
</dbReference>
<dbReference type="PANTHER" id="PTHR23088:SF27">
    <property type="entry name" value="DEAMINATED GLUTATHIONE AMIDASE"/>
    <property type="match status" value="1"/>
</dbReference>
<accession>A0A0W8F1L0</accession>
<dbReference type="Pfam" id="PF00795">
    <property type="entry name" value="CN_hydrolase"/>
    <property type="match status" value="1"/>
</dbReference>
<dbReference type="GO" id="GO:0004040">
    <property type="term" value="F:amidase activity"/>
    <property type="evidence" value="ECO:0007669"/>
    <property type="project" value="UniProtKB-EC"/>
</dbReference>
<evidence type="ECO:0000259" key="1">
    <source>
        <dbReference type="PROSITE" id="PS50263"/>
    </source>
</evidence>
<dbReference type="InterPro" id="IPR036526">
    <property type="entry name" value="C-N_Hydrolase_sf"/>
</dbReference>